<sequence length="71" mass="8440">MAPCLRQFFCSFEFQRPELLVKRPYVRSFKSYQVIVSAFDTYTPDYKMVERINAFMKKNPNGVSTLFMKVV</sequence>
<accession>A0A1Q3ECA1</accession>
<dbReference type="EMBL" id="BDGU01000213">
    <property type="protein sequence ID" value="GAW04835.1"/>
    <property type="molecule type" value="Genomic_DNA"/>
</dbReference>
<evidence type="ECO:0000313" key="2">
    <source>
        <dbReference type="Proteomes" id="UP000188533"/>
    </source>
</evidence>
<gene>
    <name evidence="1" type="ORF">LENED_006648</name>
</gene>
<dbReference type="Proteomes" id="UP000188533">
    <property type="component" value="Unassembled WGS sequence"/>
</dbReference>
<reference evidence="1 2" key="1">
    <citation type="submission" date="2016-08" db="EMBL/GenBank/DDBJ databases">
        <authorList>
            <consortium name="Lentinula edodes genome sequencing consortium"/>
            <person name="Sakamoto Y."/>
            <person name="Nakade K."/>
            <person name="Sato S."/>
            <person name="Yoshida Y."/>
            <person name="Miyazaki K."/>
            <person name="Natsume S."/>
            <person name="Konno N."/>
        </authorList>
    </citation>
    <scope>NUCLEOTIDE SEQUENCE [LARGE SCALE GENOMIC DNA]</scope>
    <source>
        <strain evidence="1 2">NBRC 111202</strain>
    </source>
</reference>
<keyword evidence="2" id="KW-1185">Reference proteome</keyword>
<evidence type="ECO:0000313" key="1">
    <source>
        <dbReference type="EMBL" id="GAW04835.1"/>
    </source>
</evidence>
<protein>
    <submittedName>
        <fullName evidence="1">Uncharacterized protein</fullName>
    </submittedName>
</protein>
<organism evidence="1 2">
    <name type="scientific">Lentinula edodes</name>
    <name type="common">Shiitake mushroom</name>
    <name type="synonym">Lentinus edodes</name>
    <dbReference type="NCBI Taxonomy" id="5353"/>
    <lineage>
        <taxon>Eukaryota</taxon>
        <taxon>Fungi</taxon>
        <taxon>Dikarya</taxon>
        <taxon>Basidiomycota</taxon>
        <taxon>Agaricomycotina</taxon>
        <taxon>Agaricomycetes</taxon>
        <taxon>Agaricomycetidae</taxon>
        <taxon>Agaricales</taxon>
        <taxon>Marasmiineae</taxon>
        <taxon>Omphalotaceae</taxon>
        <taxon>Lentinula</taxon>
    </lineage>
</organism>
<proteinExistence type="predicted"/>
<comment type="caution">
    <text evidence="1">The sequence shown here is derived from an EMBL/GenBank/DDBJ whole genome shotgun (WGS) entry which is preliminary data.</text>
</comment>
<reference evidence="1 2" key="2">
    <citation type="submission" date="2017-02" db="EMBL/GenBank/DDBJ databases">
        <title>A genome survey and senescence transcriptome analysis in Lentinula edodes.</title>
        <authorList>
            <person name="Sakamoto Y."/>
            <person name="Nakade K."/>
            <person name="Sato S."/>
            <person name="Yoshida Y."/>
            <person name="Miyazaki K."/>
            <person name="Natsume S."/>
            <person name="Konno N."/>
        </authorList>
    </citation>
    <scope>NUCLEOTIDE SEQUENCE [LARGE SCALE GENOMIC DNA]</scope>
    <source>
        <strain evidence="1 2">NBRC 111202</strain>
    </source>
</reference>
<dbReference type="AlphaFoldDB" id="A0A1Q3ECA1"/>
<name>A0A1Q3ECA1_LENED</name>